<evidence type="ECO:0000256" key="3">
    <source>
        <dbReference type="ARBA" id="ARBA00022490"/>
    </source>
</evidence>
<proteinExistence type="inferred from homology"/>
<evidence type="ECO:0000313" key="10">
    <source>
        <dbReference type="Proteomes" id="UP000001558"/>
    </source>
</evidence>
<name>A3QBU9_SHELP</name>
<evidence type="ECO:0000256" key="6">
    <source>
        <dbReference type="ARBA" id="ARBA00023125"/>
    </source>
</evidence>
<dbReference type="InterPro" id="IPR000831">
    <property type="entry name" value="Trp_repress"/>
</dbReference>
<keyword evidence="4" id="KW-0678">Repressor</keyword>
<comment type="subcellular location">
    <subcellularLocation>
        <location evidence="1">Cytoplasm</location>
    </subcellularLocation>
</comment>
<dbReference type="SUPFAM" id="SSF48295">
    <property type="entry name" value="TrpR-like"/>
    <property type="match status" value="1"/>
</dbReference>
<evidence type="ECO:0000256" key="5">
    <source>
        <dbReference type="ARBA" id="ARBA00023015"/>
    </source>
</evidence>
<keyword evidence="10" id="KW-1185">Reference proteome</keyword>
<dbReference type="EMBL" id="CP000606">
    <property type="protein sequence ID" value="ABO22947.1"/>
    <property type="molecule type" value="Genomic_DNA"/>
</dbReference>
<dbReference type="GO" id="GO:0043565">
    <property type="term" value="F:sequence-specific DNA binding"/>
    <property type="evidence" value="ECO:0007669"/>
    <property type="project" value="UniProtKB-UniRule"/>
</dbReference>
<dbReference type="NCBIfam" id="TIGR01321">
    <property type="entry name" value="TrpR"/>
    <property type="match status" value="1"/>
</dbReference>
<dbReference type="PANTHER" id="PTHR38025:SF1">
    <property type="entry name" value="TRP OPERON REPRESSOR"/>
    <property type="match status" value="1"/>
</dbReference>
<dbReference type="GO" id="GO:0003700">
    <property type="term" value="F:DNA-binding transcription factor activity"/>
    <property type="evidence" value="ECO:0007669"/>
    <property type="project" value="UniProtKB-UniRule"/>
</dbReference>
<accession>A3QBU9</accession>
<dbReference type="Gene3D" id="1.10.1270.10">
    <property type="entry name" value="TrpR-like"/>
    <property type="match status" value="1"/>
</dbReference>
<dbReference type="InterPro" id="IPR010921">
    <property type="entry name" value="Trp_repressor/repl_initiator"/>
</dbReference>
<keyword evidence="7" id="KW-0804">Transcription</keyword>
<protein>
    <recommendedName>
        <fullName evidence="8">Trp operon repressor</fullName>
    </recommendedName>
</protein>
<dbReference type="STRING" id="323850.Shew_1076"/>
<dbReference type="KEGG" id="slo:Shew_1076"/>
<evidence type="ECO:0000256" key="2">
    <source>
        <dbReference type="ARBA" id="ARBA00007027"/>
    </source>
</evidence>
<evidence type="ECO:0000256" key="7">
    <source>
        <dbReference type="ARBA" id="ARBA00023163"/>
    </source>
</evidence>
<dbReference type="InterPro" id="IPR038116">
    <property type="entry name" value="TrpR-like_sf"/>
</dbReference>
<keyword evidence="6" id="KW-0238">DNA-binding</keyword>
<dbReference type="Proteomes" id="UP000001558">
    <property type="component" value="Chromosome"/>
</dbReference>
<organism evidence="9 10">
    <name type="scientific">Shewanella loihica (strain ATCC BAA-1088 / PV-4)</name>
    <dbReference type="NCBI Taxonomy" id="323850"/>
    <lineage>
        <taxon>Bacteria</taxon>
        <taxon>Pseudomonadati</taxon>
        <taxon>Pseudomonadota</taxon>
        <taxon>Gammaproteobacteria</taxon>
        <taxon>Alteromonadales</taxon>
        <taxon>Shewanellaceae</taxon>
        <taxon>Shewanella</taxon>
    </lineage>
</organism>
<dbReference type="GO" id="GO:0005737">
    <property type="term" value="C:cytoplasm"/>
    <property type="evidence" value="ECO:0007669"/>
    <property type="project" value="UniProtKB-SubCell"/>
</dbReference>
<sequence>MAQIASATGFLVHLLVLVGNDSLGAKVRANWDLVLEKVVNHQDTDALMDLFDLLLTEEERSAIAGRLKVFQALLLGEMSQRQIAAEFEISIATITRCSNYLKHMPAEQRERIKALIL</sequence>
<keyword evidence="5" id="KW-0805">Transcription regulation</keyword>
<dbReference type="AlphaFoldDB" id="A3QBU9"/>
<dbReference type="InterPro" id="IPR013335">
    <property type="entry name" value="Trp_repress_bac"/>
</dbReference>
<reference evidence="9 10" key="1">
    <citation type="submission" date="2007-03" db="EMBL/GenBank/DDBJ databases">
        <title>Complete sequence of Shewanella loihica PV-4.</title>
        <authorList>
            <consortium name="US DOE Joint Genome Institute"/>
            <person name="Copeland A."/>
            <person name="Lucas S."/>
            <person name="Lapidus A."/>
            <person name="Barry K."/>
            <person name="Detter J.C."/>
            <person name="Glavina del Rio T."/>
            <person name="Hammon N."/>
            <person name="Israni S."/>
            <person name="Dalin E."/>
            <person name="Tice H."/>
            <person name="Pitluck S."/>
            <person name="Chain P."/>
            <person name="Malfatti S."/>
            <person name="Shin M."/>
            <person name="Vergez L."/>
            <person name="Schmutz J."/>
            <person name="Larimer F."/>
            <person name="Land M."/>
            <person name="Hauser L."/>
            <person name="Kyrpides N."/>
            <person name="Mikhailova N."/>
            <person name="Romine M.F."/>
            <person name="Serres G."/>
            <person name="Fredrickson J."/>
            <person name="Tiedje J."/>
            <person name="Richardson P."/>
        </authorList>
    </citation>
    <scope>NUCLEOTIDE SEQUENCE [LARGE SCALE GENOMIC DNA]</scope>
    <source>
        <strain evidence="10">ATCC BAA-1088 / PV-4</strain>
    </source>
</reference>
<keyword evidence="3" id="KW-0963">Cytoplasm</keyword>
<gene>
    <name evidence="9" type="ordered locus">Shew_1076</name>
</gene>
<evidence type="ECO:0000313" key="9">
    <source>
        <dbReference type="EMBL" id="ABO22947.1"/>
    </source>
</evidence>
<comment type="similarity">
    <text evidence="2">Belongs to the TrpR family.</text>
</comment>
<dbReference type="PANTHER" id="PTHR38025">
    <property type="entry name" value="TRP OPERON REPRESSOR"/>
    <property type="match status" value="1"/>
</dbReference>
<dbReference type="Pfam" id="PF01371">
    <property type="entry name" value="Trp_repressor"/>
    <property type="match status" value="1"/>
</dbReference>
<evidence type="ECO:0000256" key="1">
    <source>
        <dbReference type="ARBA" id="ARBA00004496"/>
    </source>
</evidence>
<evidence type="ECO:0000256" key="8">
    <source>
        <dbReference type="NCBIfam" id="TIGR01321"/>
    </source>
</evidence>
<dbReference type="HOGENOM" id="CLU_147939_0_1_6"/>
<dbReference type="eggNOG" id="COG2973">
    <property type="taxonomic scope" value="Bacteria"/>
</dbReference>
<evidence type="ECO:0000256" key="4">
    <source>
        <dbReference type="ARBA" id="ARBA00022491"/>
    </source>
</evidence>